<dbReference type="InterPro" id="IPR000163">
    <property type="entry name" value="Prohibitin"/>
</dbReference>
<dbReference type="Pfam" id="PF01145">
    <property type="entry name" value="Band_7"/>
    <property type="match status" value="1"/>
</dbReference>
<feature type="domain" description="Band 7" evidence="3">
    <location>
        <begin position="37"/>
        <end position="200"/>
    </location>
</feature>
<dbReference type="PRINTS" id="PR00679">
    <property type="entry name" value="PROHIBITIN"/>
</dbReference>
<accession>A0A6H1TVI5</accession>
<dbReference type="KEGG" id="oxy:HCG48_08425"/>
<evidence type="ECO:0000256" key="2">
    <source>
        <dbReference type="SAM" id="Phobius"/>
    </source>
</evidence>
<feature type="transmembrane region" description="Helical" evidence="2">
    <location>
        <begin position="16"/>
        <end position="36"/>
    </location>
</feature>
<dbReference type="InterPro" id="IPR036013">
    <property type="entry name" value="Band_7/SPFH_dom_sf"/>
</dbReference>
<evidence type="ECO:0000313" key="5">
    <source>
        <dbReference type="Proteomes" id="UP000500857"/>
    </source>
</evidence>
<dbReference type="GO" id="GO:0016020">
    <property type="term" value="C:membrane"/>
    <property type="evidence" value="ECO:0007669"/>
    <property type="project" value="InterPro"/>
</dbReference>
<gene>
    <name evidence="4" type="ORF">HCG48_08425</name>
</gene>
<dbReference type="RefSeq" id="WP_168568757.1">
    <property type="nucleotide sequence ID" value="NZ_CP051167.1"/>
</dbReference>
<keyword evidence="2" id="KW-0812">Transmembrane</keyword>
<reference evidence="4 5" key="1">
    <citation type="submission" date="2020-04" db="EMBL/GenBank/DDBJ databases">
        <authorList>
            <person name="Basu S."/>
            <person name="Maruthanayagam V."/>
            <person name="Chakraborty S."/>
            <person name="Pramanik A."/>
            <person name="Mukherjee J."/>
            <person name="Brink B."/>
        </authorList>
    </citation>
    <scope>NUCLEOTIDE SEQUENCE [LARGE SCALE GENOMIC DNA]</scope>
    <source>
        <strain evidence="4 5">AP17</strain>
    </source>
</reference>
<evidence type="ECO:0000256" key="1">
    <source>
        <dbReference type="SAM" id="Coils"/>
    </source>
</evidence>
<organism evidence="4 5">
    <name type="scientific">Oxynema aestuarii AP17</name>
    <dbReference type="NCBI Taxonomy" id="2064643"/>
    <lineage>
        <taxon>Bacteria</taxon>
        <taxon>Bacillati</taxon>
        <taxon>Cyanobacteriota</taxon>
        <taxon>Cyanophyceae</taxon>
        <taxon>Oscillatoriophycideae</taxon>
        <taxon>Oscillatoriales</taxon>
        <taxon>Oscillatoriaceae</taxon>
        <taxon>Oxynema</taxon>
        <taxon>Oxynema aestuarii</taxon>
    </lineage>
</organism>
<dbReference type="SUPFAM" id="SSF117892">
    <property type="entry name" value="Band 7/SPFH domain"/>
    <property type="match status" value="1"/>
</dbReference>
<feature type="coiled-coil region" evidence="1">
    <location>
        <begin position="142"/>
        <end position="169"/>
    </location>
</feature>
<dbReference type="PANTHER" id="PTHR23222:SF0">
    <property type="entry name" value="PROHIBITIN 1"/>
    <property type="match status" value="1"/>
</dbReference>
<dbReference type="SMART" id="SM00244">
    <property type="entry name" value="PHB"/>
    <property type="match status" value="1"/>
</dbReference>
<dbReference type="Proteomes" id="UP000500857">
    <property type="component" value="Chromosome"/>
</dbReference>
<dbReference type="AlphaFoldDB" id="A0A6H1TVI5"/>
<keyword evidence="1" id="KW-0175">Coiled coil</keyword>
<keyword evidence="2" id="KW-1133">Transmembrane helix</keyword>
<sequence length="286" mass="31283">MRSNRNSATSYDAKNILIIAGGIAGAFVLLLAITALKPFVIVDAGQRGVLKKFGAVQDTVLGEGLHPIVPIVYSVEKISVRVDKSDIPAQAASKDLQDVKMNVALNWSIDPQKVNEVYQSIGDSEQVVQRIIFPAVSEVVKAATAKKNAEEIITKRTELKDEIDRELQARLQDYGLIIRDISLVDVAFSPEFAKAIEAKQIAEQDAKRAVFRAQQAEQDAQAEINRARGQAEAQRLLRETITQEILQQAAIEKWNGQFPMVMGNDGALPFININPGTAGNRAPQGQ</sequence>
<keyword evidence="5" id="KW-1185">Reference proteome</keyword>
<name>A0A6H1TVI5_9CYAN</name>
<keyword evidence="2" id="KW-0472">Membrane</keyword>
<protein>
    <submittedName>
        <fullName evidence="4">Prohibitin family protein</fullName>
    </submittedName>
</protein>
<dbReference type="CDD" id="cd03401">
    <property type="entry name" value="SPFH_prohibitin"/>
    <property type="match status" value="1"/>
</dbReference>
<dbReference type="PANTHER" id="PTHR23222">
    <property type="entry name" value="PROHIBITIN"/>
    <property type="match status" value="1"/>
</dbReference>
<proteinExistence type="predicted"/>
<dbReference type="EMBL" id="CP051167">
    <property type="protein sequence ID" value="QIZ70602.1"/>
    <property type="molecule type" value="Genomic_DNA"/>
</dbReference>
<evidence type="ECO:0000313" key="4">
    <source>
        <dbReference type="EMBL" id="QIZ70602.1"/>
    </source>
</evidence>
<dbReference type="InterPro" id="IPR001107">
    <property type="entry name" value="Band_7"/>
</dbReference>
<dbReference type="Gene3D" id="3.30.479.30">
    <property type="entry name" value="Band 7 domain"/>
    <property type="match status" value="1"/>
</dbReference>
<evidence type="ECO:0000259" key="3">
    <source>
        <dbReference type="SMART" id="SM00244"/>
    </source>
</evidence>